<evidence type="ECO:0000256" key="1">
    <source>
        <dbReference type="SAM" id="MobiDB-lite"/>
    </source>
</evidence>
<evidence type="ECO:0000313" key="4">
    <source>
        <dbReference type="EMBL" id="KAK0511652.1"/>
    </source>
</evidence>
<dbReference type="Proteomes" id="UP001166286">
    <property type="component" value="Unassembled WGS sequence"/>
</dbReference>
<feature type="chain" id="PRO_5041462072" evidence="3">
    <location>
        <begin position="40"/>
        <end position="164"/>
    </location>
</feature>
<evidence type="ECO:0000313" key="5">
    <source>
        <dbReference type="Proteomes" id="UP001166286"/>
    </source>
</evidence>
<organism evidence="4 5">
    <name type="scientific">Cladonia borealis</name>
    <dbReference type="NCBI Taxonomy" id="184061"/>
    <lineage>
        <taxon>Eukaryota</taxon>
        <taxon>Fungi</taxon>
        <taxon>Dikarya</taxon>
        <taxon>Ascomycota</taxon>
        <taxon>Pezizomycotina</taxon>
        <taxon>Lecanoromycetes</taxon>
        <taxon>OSLEUM clade</taxon>
        <taxon>Lecanoromycetidae</taxon>
        <taxon>Lecanorales</taxon>
        <taxon>Lecanorineae</taxon>
        <taxon>Cladoniaceae</taxon>
        <taxon>Cladonia</taxon>
    </lineage>
</organism>
<protein>
    <submittedName>
        <fullName evidence="4">Uncharacterized protein</fullName>
    </submittedName>
</protein>
<feature type="signal peptide" evidence="3">
    <location>
        <begin position="1"/>
        <end position="39"/>
    </location>
</feature>
<feature type="compositionally biased region" description="Basic residues" evidence="1">
    <location>
        <begin position="75"/>
        <end position="93"/>
    </location>
</feature>
<evidence type="ECO:0000256" key="2">
    <source>
        <dbReference type="SAM" id="Phobius"/>
    </source>
</evidence>
<accession>A0AA39QYM4</accession>
<evidence type="ECO:0000256" key="3">
    <source>
        <dbReference type="SAM" id="SignalP"/>
    </source>
</evidence>
<sequence>MRAVGGCGGAGRGPGGGRAAAALSLFFFSSFSFSGDVESSEEEEGINGDAAPSERRPRRLPLAEWAALPEEEKAKMKKEKRQRQREKKTKKQKKEKEAEKKKNGHYKLPKKMTVGTGENQQTFQSGQNLFWRVRWDYFLICAVSVVVAVGACSGGRIVRWIRSR</sequence>
<dbReference type="AlphaFoldDB" id="A0AA39QYM4"/>
<keyword evidence="5" id="KW-1185">Reference proteome</keyword>
<keyword evidence="2" id="KW-1133">Transmembrane helix</keyword>
<comment type="caution">
    <text evidence="4">The sequence shown here is derived from an EMBL/GenBank/DDBJ whole genome shotgun (WGS) entry which is preliminary data.</text>
</comment>
<name>A0AA39QYM4_9LECA</name>
<keyword evidence="2" id="KW-0812">Transmembrane</keyword>
<feature type="transmembrane region" description="Helical" evidence="2">
    <location>
        <begin position="137"/>
        <end position="158"/>
    </location>
</feature>
<proteinExistence type="predicted"/>
<keyword evidence="3" id="KW-0732">Signal</keyword>
<feature type="region of interest" description="Disordered" evidence="1">
    <location>
        <begin position="36"/>
        <end position="112"/>
    </location>
</feature>
<keyword evidence="2" id="KW-0472">Membrane</keyword>
<reference evidence="4" key="1">
    <citation type="submission" date="2023-03" db="EMBL/GenBank/DDBJ databases">
        <title>Complete genome of Cladonia borealis.</title>
        <authorList>
            <person name="Park H."/>
        </authorList>
    </citation>
    <scope>NUCLEOTIDE SEQUENCE</scope>
    <source>
        <strain evidence="4">ANT050790</strain>
    </source>
</reference>
<gene>
    <name evidence="4" type="ORF">JMJ35_006225</name>
</gene>
<dbReference type="EMBL" id="JAFEKC020000013">
    <property type="protein sequence ID" value="KAK0511652.1"/>
    <property type="molecule type" value="Genomic_DNA"/>
</dbReference>